<evidence type="ECO:0000313" key="2">
    <source>
        <dbReference type="EnsemblPlants" id="KEH42433"/>
    </source>
</evidence>
<gene>
    <name evidence="1" type="ordered locus">MTR_1g069280</name>
</gene>
<reference evidence="1 3" key="2">
    <citation type="journal article" date="2014" name="BMC Genomics">
        <title>An improved genome release (version Mt4.0) for the model legume Medicago truncatula.</title>
        <authorList>
            <person name="Tang H."/>
            <person name="Krishnakumar V."/>
            <person name="Bidwell S."/>
            <person name="Rosen B."/>
            <person name="Chan A."/>
            <person name="Zhou S."/>
            <person name="Gentzbittel L."/>
            <person name="Childs K.L."/>
            <person name="Yandell M."/>
            <person name="Gundlach H."/>
            <person name="Mayer K.F."/>
            <person name="Schwartz D.C."/>
            <person name="Town C.D."/>
        </authorList>
    </citation>
    <scope>GENOME REANNOTATION</scope>
    <source>
        <strain evidence="1">A17</strain>
        <strain evidence="2 3">cv. Jemalong A17</strain>
    </source>
</reference>
<dbReference type="EnsemblPlants" id="KEH42433">
    <property type="protein sequence ID" value="KEH42433"/>
    <property type="gene ID" value="MTR_1g069280"/>
</dbReference>
<accession>A0A072VM05</accession>
<proteinExistence type="predicted"/>
<dbReference type="AlphaFoldDB" id="A0A072VM05"/>
<dbReference type="HOGENOM" id="CLU_2779603_0_0_1"/>
<protein>
    <submittedName>
        <fullName evidence="1 2">Uncharacterized protein</fullName>
    </submittedName>
</protein>
<organism evidence="1 3">
    <name type="scientific">Medicago truncatula</name>
    <name type="common">Barrel medic</name>
    <name type="synonym">Medicago tribuloides</name>
    <dbReference type="NCBI Taxonomy" id="3880"/>
    <lineage>
        <taxon>Eukaryota</taxon>
        <taxon>Viridiplantae</taxon>
        <taxon>Streptophyta</taxon>
        <taxon>Embryophyta</taxon>
        <taxon>Tracheophyta</taxon>
        <taxon>Spermatophyta</taxon>
        <taxon>Magnoliopsida</taxon>
        <taxon>eudicotyledons</taxon>
        <taxon>Gunneridae</taxon>
        <taxon>Pentapetalae</taxon>
        <taxon>rosids</taxon>
        <taxon>fabids</taxon>
        <taxon>Fabales</taxon>
        <taxon>Fabaceae</taxon>
        <taxon>Papilionoideae</taxon>
        <taxon>50 kb inversion clade</taxon>
        <taxon>NPAAA clade</taxon>
        <taxon>Hologalegina</taxon>
        <taxon>IRL clade</taxon>
        <taxon>Trifolieae</taxon>
        <taxon>Medicago</taxon>
    </lineage>
</organism>
<dbReference type="Proteomes" id="UP000002051">
    <property type="component" value="Unassembled WGS sequence"/>
</dbReference>
<evidence type="ECO:0000313" key="3">
    <source>
        <dbReference type="Proteomes" id="UP000002051"/>
    </source>
</evidence>
<sequence>MGYGSQAGCGAECKAGKGRSKTLSYHEYGDMITSQKVKGVCEVIDHIEARQITKSLLMIHSYLCLGQSF</sequence>
<reference evidence="2" key="3">
    <citation type="submission" date="2015-04" db="UniProtKB">
        <authorList>
            <consortium name="EnsemblPlants"/>
        </authorList>
    </citation>
    <scope>IDENTIFICATION</scope>
    <source>
        <strain evidence="2">cv. Jemalong A17</strain>
    </source>
</reference>
<reference evidence="1 3" key="1">
    <citation type="journal article" date="2011" name="Nature">
        <title>The Medicago genome provides insight into the evolution of rhizobial symbioses.</title>
        <authorList>
            <person name="Young N.D."/>
            <person name="Debelle F."/>
            <person name="Oldroyd G.E."/>
            <person name="Geurts R."/>
            <person name="Cannon S.B."/>
            <person name="Udvardi M.K."/>
            <person name="Benedito V.A."/>
            <person name="Mayer K.F."/>
            <person name="Gouzy J."/>
            <person name="Schoof H."/>
            <person name="Van de Peer Y."/>
            <person name="Proost S."/>
            <person name="Cook D.R."/>
            <person name="Meyers B.C."/>
            <person name="Spannagl M."/>
            <person name="Cheung F."/>
            <person name="De Mita S."/>
            <person name="Krishnakumar V."/>
            <person name="Gundlach H."/>
            <person name="Zhou S."/>
            <person name="Mudge J."/>
            <person name="Bharti A.K."/>
            <person name="Murray J.D."/>
            <person name="Naoumkina M.A."/>
            <person name="Rosen B."/>
            <person name="Silverstein K.A."/>
            <person name="Tang H."/>
            <person name="Rombauts S."/>
            <person name="Zhao P.X."/>
            <person name="Zhou P."/>
            <person name="Barbe V."/>
            <person name="Bardou P."/>
            <person name="Bechner M."/>
            <person name="Bellec A."/>
            <person name="Berger A."/>
            <person name="Berges H."/>
            <person name="Bidwell S."/>
            <person name="Bisseling T."/>
            <person name="Choisne N."/>
            <person name="Couloux A."/>
            <person name="Denny R."/>
            <person name="Deshpande S."/>
            <person name="Dai X."/>
            <person name="Doyle J.J."/>
            <person name="Dudez A.M."/>
            <person name="Farmer A.D."/>
            <person name="Fouteau S."/>
            <person name="Franken C."/>
            <person name="Gibelin C."/>
            <person name="Gish J."/>
            <person name="Goldstein S."/>
            <person name="Gonzalez A.J."/>
            <person name="Green P.J."/>
            <person name="Hallab A."/>
            <person name="Hartog M."/>
            <person name="Hua A."/>
            <person name="Humphray S.J."/>
            <person name="Jeong D.H."/>
            <person name="Jing Y."/>
            <person name="Jocker A."/>
            <person name="Kenton S.M."/>
            <person name="Kim D.J."/>
            <person name="Klee K."/>
            <person name="Lai H."/>
            <person name="Lang C."/>
            <person name="Lin S."/>
            <person name="Macmil S.L."/>
            <person name="Magdelenat G."/>
            <person name="Matthews L."/>
            <person name="McCorrison J."/>
            <person name="Monaghan E.L."/>
            <person name="Mun J.H."/>
            <person name="Najar F.Z."/>
            <person name="Nicholson C."/>
            <person name="Noirot C."/>
            <person name="O'Bleness M."/>
            <person name="Paule C.R."/>
            <person name="Poulain J."/>
            <person name="Prion F."/>
            <person name="Qin B."/>
            <person name="Qu C."/>
            <person name="Retzel E.F."/>
            <person name="Riddle C."/>
            <person name="Sallet E."/>
            <person name="Samain S."/>
            <person name="Samson N."/>
            <person name="Sanders I."/>
            <person name="Saurat O."/>
            <person name="Scarpelli C."/>
            <person name="Schiex T."/>
            <person name="Segurens B."/>
            <person name="Severin A.J."/>
            <person name="Sherrier D.J."/>
            <person name="Shi R."/>
            <person name="Sims S."/>
            <person name="Singer S.R."/>
            <person name="Sinharoy S."/>
            <person name="Sterck L."/>
            <person name="Viollet A."/>
            <person name="Wang B.B."/>
            <person name="Wang K."/>
            <person name="Wang M."/>
            <person name="Wang X."/>
            <person name="Warfsmann J."/>
            <person name="Weissenbach J."/>
            <person name="White D.D."/>
            <person name="White J.D."/>
            <person name="Wiley G.B."/>
            <person name="Wincker P."/>
            <person name="Xing Y."/>
            <person name="Yang L."/>
            <person name="Yao Z."/>
            <person name="Ying F."/>
            <person name="Zhai J."/>
            <person name="Zhou L."/>
            <person name="Zuber A."/>
            <person name="Denarie J."/>
            <person name="Dixon R.A."/>
            <person name="May G.D."/>
            <person name="Schwartz D.C."/>
            <person name="Rogers J."/>
            <person name="Quetier F."/>
            <person name="Town C.D."/>
            <person name="Roe B.A."/>
        </authorList>
    </citation>
    <scope>NUCLEOTIDE SEQUENCE [LARGE SCALE GENOMIC DNA]</scope>
    <source>
        <strain evidence="1">A17</strain>
        <strain evidence="2 3">cv. Jemalong A17</strain>
    </source>
</reference>
<dbReference type="EMBL" id="CM001217">
    <property type="protein sequence ID" value="KEH42433.1"/>
    <property type="molecule type" value="Genomic_DNA"/>
</dbReference>
<evidence type="ECO:0000313" key="1">
    <source>
        <dbReference type="EMBL" id="KEH42433.1"/>
    </source>
</evidence>
<name>A0A072VM05_MEDTR</name>
<keyword evidence="3" id="KW-1185">Reference proteome</keyword>